<gene>
    <name evidence="6" type="primary">NCL1_12535</name>
    <name evidence="6" type="ORF">TNCT_520011</name>
</gene>
<evidence type="ECO:0000313" key="6">
    <source>
        <dbReference type="EMBL" id="GFR28800.1"/>
    </source>
</evidence>
<dbReference type="InterPro" id="IPR000118">
    <property type="entry name" value="Granulin"/>
</dbReference>
<dbReference type="InterPro" id="IPR039036">
    <property type="entry name" value="Granulin_fam"/>
</dbReference>
<evidence type="ECO:0000313" key="7">
    <source>
        <dbReference type="Proteomes" id="UP000887116"/>
    </source>
</evidence>
<feature type="non-terminal residue" evidence="6">
    <location>
        <position position="1"/>
    </location>
</feature>
<dbReference type="SUPFAM" id="SSF57277">
    <property type="entry name" value="Granulin repeat"/>
    <property type="match status" value="1"/>
</dbReference>
<name>A0A8X6JBF8_TRICU</name>
<dbReference type="PANTHER" id="PTHR12274:SF3">
    <property type="entry name" value="PROGRANULIN"/>
    <property type="match status" value="1"/>
</dbReference>
<evidence type="ECO:0000259" key="5">
    <source>
        <dbReference type="SMART" id="SM00277"/>
    </source>
</evidence>
<comment type="subcellular location">
    <subcellularLocation>
        <location evidence="1">Secreted</location>
    </subcellularLocation>
</comment>
<dbReference type="GO" id="GO:0005576">
    <property type="term" value="C:extracellular region"/>
    <property type="evidence" value="ECO:0007669"/>
    <property type="project" value="UniProtKB-SubCell"/>
</dbReference>
<dbReference type="Gene3D" id="2.10.25.160">
    <property type="entry name" value="Granulin"/>
    <property type="match status" value="2"/>
</dbReference>
<keyword evidence="7" id="KW-1185">Reference proteome</keyword>
<dbReference type="Pfam" id="PF00396">
    <property type="entry name" value="Granulin"/>
    <property type="match status" value="2"/>
</dbReference>
<evidence type="ECO:0000256" key="4">
    <source>
        <dbReference type="ARBA" id="ARBA00023157"/>
    </source>
</evidence>
<dbReference type="InterPro" id="IPR037277">
    <property type="entry name" value="Granulin_sf"/>
</dbReference>
<proteinExistence type="inferred from homology"/>
<dbReference type="OrthoDB" id="6431060at2759"/>
<protein>
    <submittedName>
        <fullName evidence="6">Granulin</fullName>
    </submittedName>
</protein>
<feature type="domain" description="Granulins" evidence="5">
    <location>
        <begin position="70"/>
        <end position="108"/>
    </location>
</feature>
<evidence type="ECO:0000256" key="2">
    <source>
        <dbReference type="ARBA" id="ARBA00010093"/>
    </source>
</evidence>
<keyword evidence="3" id="KW-0964">Secreted</keyword>
<evidence type="ECO:0000256" key="1">
    <source>
        <dbReference type="ARBA" id="ARBA00004613"/>
    </source>
</evidence>
<comment type="caution">
    <text evidence="6">The sequence shown here is derived from an EMBL/GenBank/DDBJ whole genome shotgun (WGS) entry which is preliminary data.</text>
</comment>
<dbReference type="SMART" id="SM00277">
    <property type="entry name" value="GRAN"/>
    <property type="match status" value="1"/>
</dbReference>
<organism evidence="6 7">
    <name type="scientific">Trichonephila clavata</name>
    <name type="common">Joro spider</name>
    <name type="synonym">Nephila clavata</name>
    <dbReference type="NCBI Taxonomy" id="2740835"/>
    <lineage>
        <taxon>Eukaryota</taxon>
        <taxon>Metazoa</taxon>
        <taxon>Ecdysozoa</taxon>
        <taxon>Arthropoda</taxon>
        <taxon>Chelicerata</taxon>
        <taxon>Arachnida</taxon>
        <taxon>Araneae</taxon>
        <taxon>Araneomorphae</taxon>
        <taxon>Entelegynae</taxon>
        <taxon>Araneoidea</taxon>
        <taxon>Nephilidae</taxon>
        <taxon>Trichonephila</taxon>
    </lineage>
</organism>
<dbReference type="AlphaFoldDB" id="A0A8X6JBF8"/>
<sequence>NEPGVGCDTQCKYGCCPYNNGVCCDDGTECCKERQTCIPHVNMCLGIEDAGNGSFSLYSEKTTPVGGLVCPETATACSTGCCPHTNAVCCNDGHSCCPAGYECSPDGCVANDMDNSIFLRKSLAVQNPEYSAWGKKLKDMGIRMCPDKLHLCPGTADCCRRDDGTWDCCPKASNLRKGECCKQFGFINVCCTDLAPKCHWWGCWFS</sequence>
<dbReference type="EMBL" id="BMAO01019160">
    <property type="protein sequence ID" value="GFR28800.1"/>
    <property type="molecule type" value="Genomic_DNA"/>
</dbReference>
<comment type="similarity">
    <text evidence="2">Belongs to the granulin family.</text>
</comment>
<dbReference type="PANTHER" id="PTHR12274">
    <property type="entry name" value="GRANULIN"/>
    <property type="match status" value="1"/>
</dbReference>
<evidence type="ECO:0000256" key="3">
    <source>
        <dbReference type="ARBA" id="ARBA00022525"/>
    </source>
</evidence>
<accession>A0A8X6JBF8</accession>
<reference evidence="6" key="1">
    <citation type="submission" date="2020-07" db="EMBL/GenBank/DDBJ databases">
        <title>Multicomponent nature underlies the extraordinary mechanical properties of spider dragline silk.</title>
        <authorList>
            <person name="Kono N."/>
            <person name="Nakamura H."/>
            <person name="Mori M."/>
            <person name="Yoshida Y."/>
            <person name="Ohtoshi R."/>
            <person name="Malay A.D."/>
            <person name="Moran D.A.P."/>
            <person name="Tomita M."/>
            <person name="Numata K."/>
            <person name="Arakawa K."/>
        </authorList>
    </citation>
    <scope>NUCLEOTIDE SEQUENCE</scope>
</reference>
<dbReference type="Proteomes" id="UP000887116">
    <property type="component" value="Unassembled WGS sequence"/>
</dbReference>
<keyword evidence="4" id="KW-1015">Disulfide bond</keyword>